<feature type="compositionally biased region" description="Pro residues" evidence="1">
    <location>
        <begin position="50"/>
        <end position="63"/>
    </location>
</feature>
<accession>A0A8E0TS45</accession>
<proteinExistence type="predicted"/>
<evidence type="ECO:0000313" key="2">
    <source>
        <dbReference type="EMBL" id="GAD59935.1"/>
    </source>
</evidence>
<feature type="compositionally biased region" description="Low complexity" evidence="1">
    <location>
        <begin position="1"/>
        <end position="14"/>
    </location>
</feature>
<dbReference type="EMBL" id="BATC01000045">
    <property type="protein sequence ID" value="GAD59935.1"/>
    <property type="molecule type" value="Genomic_DNA"/>
</dbReference>
<feature type="compositionally biased region" description="Basic and acidic residues" evidence="1">
    <location>
        <begin position="19"/>
        <end position="36"/>
    </location>
</feature>
<dbReference type="AlphaFoldDB" id="A0A8E0TS45"/>
<organism evidence="2 3">
    <name type="scientific">Brevundimonas abyssalis TAR-001</name>
    <dbReference type="NCBI Taxonomy" id="1391729"/>
    <lineage>
        <taxon>Bacteria</taxon>
        <taxon>Pseudomonadati</taxon>
        <taxon>Pseudomonadota</taxon>
        <taxon>Alphaproteobacteria</taxon>
        <taxon>Caulobacterales</taxon>
        <taxon>Caulobacteraceae</taxon>
        <taxon>Brevundimonas</taxon>
    </lineage>
</organism>
<reference evidence="3" key="1">
    <citation type="journal article" date="2013" name="Genome Announc.">
        <title>Draft Genome Sequence of the Dimorphic Prosthecate Bacterium Brevundimonas abyssalis TAR-001T.</title>
        <authorList>
            <person name="Tsubouchi T."/>
            <person name="Nishi S."/>
            <person name="Usui K."/>
            <person name="Shimane Y."/>
            <person name="Takaki Y."/>
            <person name="Maruyama T."/>
            <person name="Hatada Y."/>
        </authorList>
    </citation>
    <scope>NUCLEOTIDE SEQUENCE [LARGE SCALE GENOMIC DNA]</scope>
    <source>
        <strain evidence="3">TAR-001</strain>
    </source>
</reference>
<protein>
    <submittedName>
        <fullName evidence="2">Uncharacterized protein</fullName>
    </submittedName>
</protein>
<dbReference type="RefSeq" id="WP_021698029.1">
    <property type="nucleotide sequence ID" value="NZ_BATC01000045.1"/>
</dbReference>
<feature type="region of interest" description="Disordered" evidence="1">
    <location>
        <begin position="1"/>
        <end position="119"/>
    </location>
</feature>
<comment type="caution">
    <text evidence="2">The sequence shown here is derived from an EMBL/GenBank/DDBJ whole genome shotgun (WGS) entry which is preliminary data.</text>
</comment>
<sequence>MTGPVRPVGPVEPRGPQRRTGDRRQGDERRDGEPRPARALVPSDDQPAPADEPAPAPKPPNPVQPSVFAAQMIGQTGARKGLKGGPPVLDAARGSYLGTEYSGSGDRRPKPGKTTRTDI</sequence>
<evidence type="ECO:0000256" key="1">
    <source>
        <dbReference type="SAM" id="MobiDB-lite"/>
    </source>
</evidence>
<gene>
    <name evidence="2" type="ORF">MBEBAB_2185</name>
</gene>
<dbReference type="Proteomes" id="UP000016569">
    <property type="component" value="Unassembled WGS sequence"/>
</dbReference>
<name>A0A8E0TS45_9CAUL</name>
<feature type="compositionally biased region" description="Basic and acidic residues" evidence="1">
    <location>
        <begin position="105"/>
        <end position="119"/>
    </location>
</feature>
<evidence type="ECO:0000313" key="3">
    <source>
        <dbReference type="Proteomes" id="UP000016569"/>
    </source>
</evidence>
<keyword evidence="3" id="KW-1185">Reference proteome</keyword>